<evidence type="ECO:0000313" key="2">
    <source>
        <dbReference type="Proteomes" id="UP001162992"/>
    </source>
</evidence>
<comment type="caution">
    <text evidence="1">The sequence shown here is derived from an EMBL/GenBank/DDBJ whole genome shotgun (WGS) entry which is preliminary data.</text>
</comment>
<name>A0ACC2EG23_DIPCM</name>
<evidence type="ECO:0000313" key="1">
    <source>
        <dbReference type="EMBL" id="KAJ7565499.1"/>
    </source>
</evidence>
<reference evidence="2" key="1">
    <citation type="journal article" date="2024" name="Proc. Natl. Acad. Sci. U.S.A.">
        <title>Extraordinary preservation of gene collinearity over three hundred million years revealed in homosporous lycophytes.</title>
        <authorList>
            <person name="Li C."/>
            <person name="Wickell D."/>
            <person name="Kuo L.Y."/>
            <person name="Chen X."/>
            <person name="Nie B."/>
            <person name="Liao X."/>
            <person name="Peng D."/>
            <person name="Ji J."/>
            <person name="Jenkins J."/>
            <person name="Williams M."/>
            <person name="Shu S."/>
            <person name="Plott C."/>
            <person name="Barry K."/>
            <person name="Rajasekar S."/>
            <person name="Grimwood J."/>
            <person name="Han X."/>
            <person name="Sun S."/>
            <person name="Hou Z."/>
            <person name="He W."/>
            <person name="Dai G."/>
            <person name="Sun C."/>
            <person name="Schmutz J."/>
            <person name="Leebens-Mack J.H."/>
            <person name="Li F.W."/>
            <person name="Wang L."/>
        </authorList>
    </citation>
    <scope>NUCLEOTIDE SEQUENCE [LARGE SCALE GENOMIC DNA]</scope>
    <source>
        <strain evidence="2">cv. PW_Plant_1</strain>
    </source>
</reference>
<protein>
    <submittedName>
        <fullName evidence="1">Uncharacterized protein</fullName>
    </submittedName>
</protein>
<dbReference type="EMBL" id="CM055093">
    <property type="protein sequence ID" value="KAJ7565499.1"/>
    <property type="molecule type" value="Genomic_DNA"/>
</dbReference>
<proteinExistence type="predicted"/>
<organism evidence="1 2">
    <name type="scientific">Diphasiastrum complanatum</name>
    <name type="common">Issler's clubmoss</name>
    <name type="synonym">Lycopodium complanatum</name>
    <dbReference type="NCBI Taxonomy" id="34168"/>
    <lineage>
        <taxon>Eukaryota</taxon>
        <taxon>Viridiplantae</taxon>
        <taxon>Streptophyta</taxon>
        <taxon>Embryophyta</taxon>
        <taxon>Tracheophyta</taxon>
        <taxon>Lycopodiopsida</taxon>
        <taxon>Lycopodiales</taxon>
        <taxon>Lycopodiaceae</taxon>
        <taxon>Lycopodioideae</taxon>
        <taxon>Diphasiastrum</taxon>
    </lineage>
</organism>
<gene>
    <name evidence="1" type="ORF">O6H91_02G063400</name>
</gene>
<accession>A0ACC2EG23</accession>
<dbReference type="Proteomes" id="UP001162992">
    <property type="component" value="Chromosome 2"/>
</dbReference>
<keyword evidence="2" id="KW-1185">Reference proteome</keyword>
<sequence>MTDLYPSCISEWELAQSLAGILDVIHSDVGKLQYRGRSPKELADCSIYFYESLYTPGFGKLEAIPLPSFQSDEWPTPDTIVSESLRCKLLIDIRNAMKINIGSKIVHLSWFISLHIFVDFFSCKVFVGHQLYLFARIYQMRLCQISWIKAGIVKQIMT</sequence>